<feature type="region of interest" description="Disordered" evidence="1">
    <location>
        <begin position="300"/>
        <end position="388"/>
    </location>
</feature>
<accession>A0AAF0DTN0</accession>
<dbReference type="FunFam" id="1.10.1000.11:FF:000002">
    <property type="entry name" value="Cytohesin 1"/>
    <property type="match status" value="1"/>
</dbReference>
<dbReference type="SUPFAM" id="SSF48425">
    <property type="entry name" value="Sec7 domain"/>
    <property type="match status" value="1"/>
</dbReference>
<dbReference type="SMART" id="SM00222">
    <property type="entry name" value="Sec7"/>
    <property type="match status" value="1"/>
</dbReference>
<dbReference type="Gene3D" id="1.10.1000.11">
    <property type="entry name" value="Arf Nucleotide-binding Site Opener,domain 2"/>
    <property type="match status" value="1"/>
</dbReference>
<dbReference type="InterPro" id="IPR032691">
    <property type="entry name" value="Mon2/Sec7/BIG1-like_HUS"/>
</dbReference>
<dbReference type="GO" id="GO:0005794">
    <property type="term" value="C:Golgi apparatus"/>
    <property type="evidence" value="ECO:0007669"/>
    <property type="project" value="UniProtKB-ARBA"/>
</dbReference>
<feature type="region of interest" description="Disordered" evidence="1">
    <location>
        <begin position="1564"/>
        <end position="1602"/>
    </location>
</feature>
<dbReference type="InterPro" id="IPR016024">
    <property type="entry name" value="ARM-type_fold"/>
</dbReference>
<feature type="compositionally biased region" description="Low complexity" evidence="1">
    <location>
        <begin position="1568"/>
        <end position="1602"/>
    </location>
</feature>
<dbReference type="PROSITE" id="PS50190">
    <property type="entry name" value="SEC7"/>
    <property type="match status" value="1"/>
</dbReference>
<dbReference type="InterPro" id="IPR000904">
    <property type="entry name" value="Sec7_dom"/>
</dbReference>
<dbReference type="Gene3D" id="1.10.220.20">
    <property type="match status" value="1"/>
</dbReference>
<dbReference type="SUPFAM" id="SSF48371">
    <property type="entry name" value="ARM repeat"/>
    <property type="match status" value="1"/>
</dbReference>
<feature type="compositionally biased region" description="Low complexity" evidence="1">
    <location>
        <begin position="359"/>
        <end position="384"/>
    </location>
</feature>
<dbReference type="EMBL" id="CP119953">
    <property type="protein sequence ID" value="WFC96065.1"/>
    <property type="molecule type" value="Genomic_DNA"/>
</dbReference>
<dbReference type="CDD" id="cd00171">
    <property type="entry name" value="Sec7"/>
    <property type="match status" value="1"/>
</dbReference>
<evidence type="ECO:0000259" key="2">
    <source>
        <dbReference type="PROSITE" id="PS50190"/>
    </source>
</evidence>
<sequence>MTRGRGATERRARAAHDERGALMHLVIRQINAVTSAMRSSPRWALAATAPNALLSSATTSTSALSLTRAAYALAHEDGAGEARAEGSVGLLGGFTVLRAQLRMVREVTEVPLPALLSHFLRVVLSARTTSTVTHTVLEALATFLQHGLFREDSIGLVRAVQDVAHAASHCRFEPSDAGKDEVVLLAILDVMEQLVCGHVHAADGTPGAPLVDLLGDQNICEMMETCLSMCCQTRLSTALRRSAEHRTLRMMRELFARLTTLPLDADPAYVDDVAAQEPELATLTADQVGEDAEHRMRMATPDPKSLHIPAANIPAEGDAGAEGDTEAEGDAEAEGADAEAEGADAGAEGADAGAEDAGTEAAARASSRDASAGDGARAAPAAPAVAKSPEVLDDALRSPVDDQEPFGLAALVEVLRVIVSLLDPQSTRHTMTMRTLGLRLLAGLVETHGELIVCFPTLRALLQDSACRYLFQLANSEHQGVVSASLRVLGVLFDELRDHFKLQQELFVLFLLQQLESPVPLVAEPWHAEAPARPAVALPYFRTGATGELRELFVEALSLLLDRASGGDAFVELWRNYDCDVHCADVYEALVHFLCRVIYSQPAQAAPADKGRAALSGLQLVALDQVLCLLARMAERHERAAGEDEAGLAVLLAQRARKSMLAAGAAAFNAKPREGVAFLEREGLVDVSSDAARAESIARFLKASSLVDKRLLGDYLSRPDNLAVLSAFMGLFDFQGIDVAEAMRAVCEAFRFPGEAQQIARITETFSHAYYATKPDGIRSEDAVYVLAYSIIMLNTDLHNPQVTRRMTIADYQRNLRGVNDGADFDAAYLAHVYESIRKREIVMPEEHAGQLGFDYAWKELLRKSRTHHGVVRDAPGAWDRALFQHSWRPIVASIAHAFATMQDEHVLQRVIAACRQVAVLARAYDVPDVFDYMVHHFAHATGLPHSALARDTAASVEHALPDGTTIVVSRLSVHFGTNFKSQLAAVVLFTIANGNPGAIRAGWADVLDVLESLLLNGLLPPSVAGMWDVAHSTRVAIPRTAKKGPALQAPAASGGLLSTLSSYFLSPYADAAEPMDVGEAEVESSLCTLDCLASCKIAELHTALRTVPDAALGAYIDALHARLAPLAEAKPPAEADGAPPAPATYTPTTLFLLEELVESVTRRAAVLAARGPALLAACRALLAEPHRHPAELARAWVAAVRVVGAQAHHGTDVRADVDALLATAAQLPAPLHAELAPAVLGALDAVVRAHADQLATPAAWQQLAQVVTTYAATQRADAARLAFALTRHALRDACTATNYAALVELARELTASTDRALWLAAREARDAHRRTLTEKRERADWEEAAQAATLALLPALAHVHKTLPARLAADGADAWPQYWLPLVAALAQPCVNASRATRQAAVAQLQRVVLAPEMLQTAPRPAAPHLAAVFANILLPLLETLCKPETLRADARAFGEGASVPALRVAVAMLVCRAWVHFQAPLSDGIADDGARQRFVDLWLAVLRLVVPLLREKDAEAVSEQVKNMLLVMHTAQLLHTPGVWDPTWALLDPVDAGLRDMVAGTEARSGADAAAPAADGPVDGPDRAAPTAGAPGASAPPDLS</sequence>
<dbReference type="GO" id="GO:0005085">
    <property type="term" value="F:guanyl-nucleotide exchange factor activity"/>
    <property type="evidence" value="ECO:0007669"/>
    <property type="project" value="InterPro"/>
</dbReference>
<evidence type="ECO:0000256" key="1">
    <source>
        <dbReference type="SAM" id="MobiDB-lite"/>
    </source>
</evidence>
<dbReference type="PANTHER" id="PTHR10663">
    <property type="entry name" value="GUANYL-NUCLEOTIDE EXCHANGE FACTOR"/>
    <property type="match status" value="1"/>
</dbReference>
<reference evidence="3" key="1">
    <citation type="submission" date="2023-03" db="EMBL/GenBank/DDBJ databases">
        <title>Mating type loci evolution in Malassezia.</title>
        <authorList>
            <person name="Coelho M.A."/>
        </authorList>
    </citation>
    <scope>NUCLEOTIDE SEQUENCE</scope>
    <source>
        <strain evidence="3">CBS 14135</strain>
    </source>
</reference>
<dbReference type="GO" id="GO:0016192">
    <property type="term" value="P:vesicle-mediated transport"/>
    <property type="evidence" value="ECO:0007669"/>
    <property type="project" value="UniProtKB-ARBA"/>
</dbReference>
<keyword evidence="4" id="KW-1185">Reference proteome</keyword>
<dbReference type="GO" id="GO:0032012">
    <property type="term" value="P:regulation of ARF protein signal transduction"/>
    <property type="evidence" value="ECO:0007669"/>
    <property type="project" value="InterPro"/>
</dbReference>
<dbReference type="InterPro" id="IPR023394">
    <property type="entry name" value="Sec7_C_sf"/>
</dbReference>
<proteinExistence type="predicted"/>
<dbReference type="InterPro" id="IPR035999">
    <property type="entry name" value="Sec7_dom_sf"/>
</dbReference>
<dbReference type="InterPro" id="IPR056604">
    <property type="entry name" value="GBF1-like_TPR"/>
</dbReference>
<protein>
    <submittedName>
        <fullName evidence="3">GDP/GTP exchange factor for ARF</fullName>
    </submittedName>
</protein>
<dbReference type="Proteomes" id="UP001216638">
    <property type="component" value="Chromosome 3"/>
</dbReference>
<evidence type="ECO:0000313" key="4">
    <source>
        <dbReference type="Proteomes" id="UP001216638"/>
    </source>
</evidence>
<feature type="compositionally biased region" description="Acidic residues" evidence="1">
    <location>
        <begin position="319"/>
        <end position="342"/>
    </location>
</feature>
<dbReference type="Pfam" id="PF12783">
    <property type="entry name" value="Sec7-like_HUS"/>
    <property type="match status" value="1"/>
</dbReference>
<dbReference type="Pfam" id="PF23325">
    <property type="entry name" value="TPR_28"/>
    <property type="match status" value="1"/>
</dbReference>
<feature type="domain" description="SEC7" evidence="2">
    <location>
        <begin position="650"/>
        <end position="840"/>
    </location>
</feature>
<feature type="compositionally biased region" description="Low complexity" evidence="1">
    <location>
        <begin position="343"/>
        <end position="352"/>
    </location>
</feature>
<evidence type="ECO:0000313" key="3">
    <source>
        <dbReference type="EMBL" id="WFC96065.1"/>
    </source>
</evidence>
<organism evidence="3 4">
    <name type="scientific">Malassezia brasiliensis</name>
    <dbReference type="NCBI Taxonomy" id="1821822"/>
    <lineage>
        <taxon>Eukaryota</taxon>
        <taxon>Fungi</taxon>
        <taxon>Dikarya</taxon>
        <taxon>Basidiomycota</taxon>
        <taxon>Ustilaginomycotina</taxon>
        <taxon>Malasseziomycetes</taxon>
        <taxon>Malasseziales</taxon>
        <taxon>Malasseziaceae</taxon>
        <taxon>Malassezia</taxon>
    </lineage>
</organism>
<dbReference type="Pfam" id="PF01369">
    <property type="entry name" value="Sec7"/>
    <property type="match status" value="1"/>
</dbReference>
<dbReference type="PANTHER" id="PTHR10663:SF388">
    <property type="entry name" value="GOLGI-SPECIFIC BREFELDIN A-RESISTANCE GUANINE NUCLEOTIDE EXCHANGE FACTOR 1"/>
    <property type="match status" value="1"/>
</dbReference>
<name>A0AAF0DTN0_9BASI</name>
<gene>
    <name evidence="3" type="primary">GEA2</name>
    <name evidence="3" type="ORF">MBRA1_002721</name>
</gene>